<dbReference type="AlphaFoldDB" id="A0A8S4RS98"/>
<feature type="region of interest" description="Disordered" evidence="1">
    <location>
        <begin position="44"/>
        <end position="76"/>
    </location>
</feature>
<dbReference type="OrthoDB" id="47059at2759"/>
<accession>A0A8S4RS98</accession>
<evidence type="ECO:0000256" key="1">
    <source>
        <dbReference type="SAM" id="MobiDB-lite"/>
    </source>
</evidence>
<dbReference type="EMBL" id="CAKXAJ010025467">
    <property type="protein sequence ID" value="CAH2240007.1"/>
    <property type="molecule type" value="Genomic_DNA"/>
</dbReference>
<dbReference type="Proteomes" id="UP000838756">
    <property type="component" value="Unassembled WGS sequence"/>
</dbReference>
<feature type="compositionally biased region" description="Polar residues" evidence="1">
    <location>
        <begin position="65"/>
        <end position="76"/>
    </location>
</feature>
<keyword evidence="3" id="KW-1185">Reference proteome</keyword>
<name>A0A8S4RS98_9NEOP</name>
<evidence type="ECO:0000313" key="2">
    <source>
        <dbReference type="EMBL" id="CAH2240007.1"/>
    </source>
</evidence>
<comment type="caution">
    <text evidence="2">The sequence shown here is derived from an EMBL/GenBank/DDBJ whole genome shotgun (WGS) entry which is preliminary data.</text>
</comment>
<reference evidence="2" key="1">
    <citation type="submission" date="2022-03" db="EMBL/GenBank/DDBJ databases">
        <authorList>
            <person name="Lindestad O."/>
        </authorList>
    </citation>
    <scope>NUCLEOTIDE SEQUENCE</scope>
</reference>
<gene>
    <name evidence="2" type="primary">jg3435</name>
    <name evidence="2" type="ORF">PAEG_LOCUS16639</name>
</gene>
<proteinExistence type="predicted"/>
<protein>
    <submittedName>
        <fullName evidence="2">Jg3435 protein</fullName>
    </submittedName>
</protein>
<evidence type="ECO:0000313" key="3">
    <source>
        <dbReference type="Proteomes" id="UP000838756"/>
    </source>
</evidence>
<organism evidence="2 3">
    <name type="scientific">Pararge aegeria aegeria</name>
    <dbReference type="NCBI Taxonomy" id="348720"/>
    <lineage>
        <taxon>Eukaryota</taxon>
        <taxon>Metazoa</taxon>
        <taxon>Ecdysozoa</taxon>
        <taxon>Arthropoda</taxon>
        <taxon>Hexapoda</taxon>
        <taxon>Insecta</taxon>
        <taxon>Pterygota</taxon>
        <taxon>Neoptera</taxon>
        <taxon>Endopterygota</taxon>
        <taxon>Lepidoptera</taxon>
        <taxon>Glossata</taxon>
        <taxon>Ditrysia</taxon>
        <taxon>Papilionoidea</taxon>
        <taxon>Nymphalidae</taxon>
        <taxon>Satyrinae</taxon>
        <taxon>Satyrini</taxon>
        <taxon>Parargina</taxon>
        <taxon>Pararge</taxon>
    </lineage>
</organism>
<sequence length="76" mass="8142">MICYSGYGQSTLLGEPLDVGILRCWNGDLAPVYVGLMVNPRRGGRTTSSELQGAVGPKRHKTVGSIPTTGQYLCDE</sequence>